<feature type="domain" description="DNA2/NAM7 helicase helicase" evidence="1">
    <location>
        <begin position="182"/>
        <end position="277"/>
    </location>
</feature>
<dbReference type="SUPFAM" id="SSF52540">
    <property type="entry name" value="P-loop containing nucleoside triphosphate hydrolases"/>
    <property type="match status" value="1"/>
</dbReference>
<sequence length="313" mass="35850">MAAYPPNQQKAANRGFFIPPAIVSQPRRWSDVHLHNVDLEDLKKPITDFASAVKMYDSIIRLELEFNENKAVYTANSCAFSVKEVTADKFIINIDQDNDLFSSEFKLNVDDHVYLEMPKRNGLQNGPDRFKYAVGYITGITKYHVEVVTYDRYKSFNIDEDQEQIVTESHLETTDDALEIEFDTDQMRAWKQITSESKTTFVLTGPPGTGKTTVMIEAIWNLVEQGKRVLVTTSSNIAADAFTNRFLERFDDHNQVFRLTKATRDFSKTSDKVKALSGFQKVGDEWEYLPPDSVDRYSVVITTLGMSYKLRTM</sequence>
<reference evidence="2" key="1">
    <citation type="journal article" date="2013" name="Genetics">
        <title>The draft genome and transcriptome of Panagrellus redivivus are shaped by the harsh demands of a free-living lifestyle.</title>
        <authorList>
            <person name="Srinivasan J."/>
            <person name="Dillman A.R."/>
            <person name="Macchietto M.G."/>
            <person name="Heikkinen L."/>
            <person name="Lakso M."/>
            <person name="Fracchia K.M."/>
            <person name="Antoshechkin I."/>
            <person name="Mortazavi A."/>
            <person name="Wong G."/>
            <person name="Sternberg P.W."/>
        </authorList>
    </citation>
    <scope>NUCLEOTIDE SEQUENCE [LARGE SCALE GENOMIC DNA]</scope>
    <source>
        <strain evidence="2">MT8872</strain>
    </source>
</reference>
<evidence type="ECO:0000313" key="3">
    <source>
        <dbReference type="WBParaSite" id="Pan_g880.t1"/>
    </source>
</evidence>
<dbReference type="GO" id="GO:0004386">
    <property type="term" value="F:helicase activity"/>
    <property type="evidence" value="ECO:0007669"/>
    <property type="project" value="InterPro"/>
</dbReference>
<name>A0A7E4WC01_PANRE</name>
<dbReference type="InterPro" id="IPR041677">
    <property type="entry name" value="DNA2/NAM7_AAA_11"/>
</dbReference>
<evidence type="ECO:0000259" key="1">
    <source>
        <dbReference type="Pfam" id="PF13086"/>
    </source>
</evidence>
<proteinExistence type="predicted"/>
<dbReference type="InterPro" id="IPR027417">
    <property type="entry name" value="P-loop_NTPase"/>
</dbReference>
<reference evidence="3" key="2">
    <citation type="submission" date="2020-10" db="UniProtKB">
        <authorList>
            <consortium name="WormBaseParasite"/>
        </authorList>
    </citation>
    <scope>IDENTIFICATION</scope>
</reference>
<dbReference type="Pfam" id="PF13086">
    <property type="entry name" value="AAA_11"/>
    <property type="match status" value="1"/>
</dbReference>
<organism evidence="2 3">
    <name type="scientific">Panagrellus redivivus</name>
    <name type="common">Microworm</name>
    <dbReference type="NCBI Taxonomy" id="6233"/>
    <lineage>
        <taxon>Eukaryota</taxon>
        <taxon>Metazoa</taxon>
        <taxon>Ecdysozoa</taxon>
        <taxon>Nematoda</taxon>
        <taxon>Chromadorea</taxon>
        <taxon>Rhabditida</taxon>
        <taxon>Tylenchina</taxon>
        <taxon>Panagrolaimomorpha</taxon>
        <taxon>Panagrolaimoidea</taxon>
        <taxon>Panagrolaimidae</taxon>
        <taxon>Panagrellus</taxon>
    </lineage>
</organism>
<dbReference type="PANTHER" id="PTHR10887">
    <property type="entry name" value="DNA2/NAM7 HELICASE FAMILY"/>
    <property type="match status" value="1"/>
</dbReference>
<dbReference type="GO" id="GO:0035194">
    <property type="term" value="P:regulatory ncRNA-mediated post-transcriptional gene silencing"/>
    <property type="evidence" value="ECO:0007669"/>
    <property type="project" value="TreeGrafter"/>
</dbReference>
<dbReference type="PANTHER" id="PTHR10887:SF322">
    <property type="entry name" value="HELICASE MOV-10"/>
    <property type="match status" value="1"/>
</dbReference>
<evidence type="ECO:0000313" key="2">
    <source>
        <dbReference type="Proteomes" id="UP000492821"/>
    </source>
</evidence>
<dbReference type="GO" id="GO:0005829">
    <property type="term" value="C:cytosol"/>
    <property type="evidence" value="ECO:0007669"/>
    <property type="project" value="TreeGrafter"/>
</dbReference>
<accession>A0A7E4WC01</accession>
<dbReference type="Proteomes" id="UP000492821">
    <property type="component" value="Unassembled WGS sequence"/>
</dbReference>
<dbReference type="Gene3D" id="3.40.50.300">
    <property type="entry name" value="P-loop containing nucleotide triphosphate hydrolases"/>
    <property type="match status" value="1"/>
</dbReference>
<dbReference type="AlphaFoldDB" id="A0A7E4WC01"/>
<dbReference type="InterPro" id="IPR045055">
    <property type="entry name" value="DNA2/NAM7-like"/>
</dbReference>
<dbReference type="WBParaSite" id="Pan_g880.t1">
    <property type="protein sequence ID" value="Pan_g880.t1"/>
    <property type="gene ID" value="Pan_g880"/>
</dbReference>
<dbReference type="GO" id="GO:0043186">
    <property type="term" value="C:P granule"/>
    <property type="evidence" value="ECO:0007669"/>
    <property type="project" value="TreeGrafter"/>
</dbReference>
<keyword evidence="2" id="KW-1185">Reference proteome</keyword>
<protein>
    <submittedName>
        <fullName evidence="3">AAA_11 domain-containing protein</fullName>
    </submittedName>
</protein>